<feature type="domain" description="RING-type" evidence="14">
    <location>
        <begin position="306"/>
        <end position="348"/>
    </location>
</feature>
<dbReference type="GeneID" id="110782471"/>
<sequence>MSRKSLTQLFSRFISLDRHQGGIIEDDWEYIEILDRKFSSGDEEDDYASMNGLESEMGDQEKTNFNGNYKMKCKVLSKAEVRQRLEDNITNVSTVLLLPRNEAAILLQHFKWCVNGSNDEWLACEQKVREAVGLYVRPVEEIPADATEVACGMCLVDYPRDSMSSVSCGHQICHSCWEAYIKESINDGPRCLTLRCPDSFCGAAVGFDFIERLLSSEEDKIKFENHLLRSYLSSSGAKWCPAPDCNYAVFSYDGEEGSVTCQCSHSFCWSCSRESHAPVDCNTADKWMSEGPLHSEIWMLTNTVECPVCKSRYEKDALPYVQCEACKHEFCSVCGDDWGYYAKHGTLCSSNGDVQELTNKLQRYQHHYKAWATCESSRTNALSDLKVFQDLQLDGLYGVFGLPLAEFNFIVEALEQVAQCWQILKWTYVYGYYLSSDKRAKEEFLEFRQEHAKHFLNRLHKHAEERQDFLNGDGVFLFVQFRGFQNRLATRTRVARKYFHGLLEDIMNGLPEVGVSIPKFSPSQISVKQEEESNNSASLMNPDELCGPGSNPSLISVKQEESSNSSLMNPDELCGPGSNPSQISVNQEESNNSCLMNPDELCGPGSNPSQISVNQEESNNSCLMNPDELCGPGSNPSQISVKQEESSNSCLINLDELCGPGSNPCPNVQQKRGVKNSCSQSSEVMRVEKSDTDIRSPVGSPKVMDISSSPVGSISSDDDESELQSEFKSKVVLW</sequence>
<reference evidence="17" key="2">
    <citation type="submission" date="2025-08" db="UniProtKB">
        <authorList>
            <consortium name="RefSeq"/>
        </authorList>
    </citation>
    <scope>IDENTIFICATION</scope>
    <source>
        <tissue evidence="17">Leaf</tissue>
    </source>
</reference>
<evidence type="ECO:0000259" key="14">
    <source>
        <dbReference type="PROSITE" id="PS50089"/>
    </source>
</evidence>
<dbReference type="Proteomes" id="UP000813463">
    <property type="component" value="Chromosome 3"/>
</dbReference>
<dbReference type="RefSeq" id="XP_021842331.2">
    <property type="nucleotide sequence ID" value="XM_021986639.2"/>
</dbReference>
<evidence type="ECO:0000256" key="5">
    <source>
        <dbReference type="ARBA" id="ARBA00012251"/>
    </source>
</evidence>
<feature type="domain" description="RING-type" evidence="15">
    <location>
        <begin position="147"/>
        <end position="354"/>
    </location>
</feature>
<feature type="compositionally biased region" description="Polar residues" evidence="13">
    <location>
        <begin position="606"/>
        <end position="619"/>
    </location>
</feature>
<dbReference type="InterPro" id="IPR044066">
    <property type="entry name" value="TRIAD_supradom"/>
</dbReference>
<feature type="compositionally biased region" description="Basic and acidic residues" evidence="13">
    <location>
        <begin position="685"/>
        <end position="694"/>
    </location>
</feature>
<keyword evidence="16" id="KW-1185">Reference proteome</keyword>
<dbReference type="InterPro" id="IPR001841">
    <property type="entry name" value="Znf_RING"/>
</dbReference>
<dbReference type="EC" id="2.3.2.31" evidence="5"/>
<feature type="compositionally biased region" description="Polar residues" evidence="13">
    <location>
        <begin position="578"/>
        <end position="591"/>
    </location>
</feature>
<reference evidence="16" key="1">
    <citation type="journal article" date="2021" name="Nat. Commun.">
        <title>Genomic analyses provide insights into spinach domestication and the genetic basis of agronomic traits.</title>
        <authorList>
            <person name="Cai X."/>
            <person name="Sun X."/>
            <person name="Xu C."/>
            <person name="Sun H."/>
            <person name="Wang X."/>
            <person name="Ge C."/>
            <person name="Zhang Z."/>
            <person name="Wang Q."/>
            <person name="Fei Z."/>
            <person name="Jiao C."/>
            <person name="Wang Q."/>
        </authorList>
    </citation>
    <scope>NUCLEOTIDE SEQUENCE [LARGE SCALE GENOMIC DNA]</scope>
    <source>
        <strain evidence="16">cv. Varoflay</strain>
    </source>
</reference>
<dbReference type="Pfam" id="PF21235">
    <property type="entry name" value="UBA_ARI1"/>
    <property type="match status" value="1"/>
</dbReference>
<evidence type="ECO:0000313" key="16">
    <source>
        <dbReference type="Proteomes" id="UP000813463"/>
    </source>
</evidence>
<dbReference type="SUPFAM" id="SSF57850">
    <property type="entry name" value="RING/U-box"/>
    <property type="match status" value="3"/>
</dbReference>
<dbReference type="Gene3D" id="1.20.120.1750">
    <property type="match status" value="1"/>
</dbReference>
<protein>
    <recommendedName>
        <fullName evidence="5">RBR-type E3 ubiquitin transferase</fullName>
        <ecNumber evidence="5">2.3.2.31</ecNumber>
    </recommendedName>
</protein>
<evidence type="ECO:0000256" key="11">
    <source>
        <dbReference type="ARBA" id="ARBA00022833"/>
    </source>
</evidence>
<dbReference type="InterPro" id="IPR048962">
    <property type="entry name" value="ARIH1-like_UBL"/>
</dbReference>
<dbReference type="PANTHER" id="PTHR11685">
    <property type="entry name" value="RBR FAMILY RING FINGER AND IBR DOMAIN-CONTAINING"/>
    <property type="match status" value="1"/>
</dbReference>
<feature type="region of interest" description="Disordered" evidence="13">
    <location>
        <begin position="524"/>
        <end position="591"/>
    </location>
</feature>
<dbReference type="AlphaFoldDB" id="A0A9R0I464"/>
<evidence type="ECO:0000256" key="13">
    <source>
        <dbReference type="SAM" id="MobiDB-lite"/>
    </source>
</evidence>
<name>A0A9R0I464_SPIOL</name>
<feature type="compositionally biased region" description="Polar residues" evidence="13">
    <location>
        <begin position="664"/>
        <end position="683"/>
    </location>
</feature>
<evidence type="ECO:0000313" key="17">
    <source>
        <dbReference type="RefSeq" id="XP_021842331.2"/>
    </source>
</evidence>
<dbReference type="GO" id="GO:0061630">
    <property type="term" value="F:ubiquitin protein ligase activity"/>
    <property type="evidence" value="ECO:0007669"/>
    <property type="project" value="UniProtKB-EC"/>
</dbReference>
<evidence type="ECO:0000256" key="12">
    <source>
        <dbReference type="PROSITE-ProRule" id="PRU00175"/>
    </source>
</evidence>
<feature type="region of interest" description="Disordered" evidence="13">
    <location>
        <begin position="662"/>
        <end position="734"/>
    </location>
</feature>
<accession>A0A9R0I464</accession>
<evidence type="ECO:0000256" key="1">
    <source>
        <dbReference type="ARBA" id="ARBA00001798"/>
    </source>
</evidence>
<feature type="compositionally biased region" description="Low complexity" evidence="13">
    <location>
        <begin position="705"/>
        <end position="715"/>
    </location>
</feature>
<dbReference type="GO" id="GO:0016567">
    <property type="term" value="P:protein ubiquitination"/>
    <property type="evidence" value="ECO:0007669"/>
    <property type="project" value="InterPro"/>
</dbReference>
<evidence type="ECO:0000259" key="15">
    <source>
        <dbReference type="PROSITE" id="PS51873"/>
    </source>
</evidence>
<dbReference type="PROSITE" id="PS50089">
    <property type="entry name" value="ZF_RING_2"/>
    <property type="match status" value="2"/>
</dbReference>
<keyword evidence="7" id="KW-0479">Metal-binding</keyword>
<evidence type="ECO:0000256" key="6">
    <source>
        <dbReference type="ARBA" id="ARBA00022679"/>
    </source>
</evidence>
<comment type="function">
    <text evidence="3">Might act as an E3 ubiquitin-protein ligase, or as part of E3 complex, which accepts ubiquitin from specific E2 ubiquitin-conjugating enzymes and then transfers it to substrates.</text>
</comment>
<evidence type="ECO:0000256" key="3">
    <source>
        <dbReference type="ARBA" id="ARBA00003976"/>
    </source>
</evidence>
<dbReference type="PROSITE" id="PS51873">
    <property type="entry name" value="TRIAD"/>
    <property type="match status" value="1"/>
</dbReference>
<gene>
    <name evidence="17" type="primary">LOC110782471</name>
</gene>
<evidence type="ECO:0000256" key="2">
    <source>
        <dbReference type="ARBA" id="ARBA00001947"/>
    </source>
</evidence>
<keyword evidence="8" id="KW-0677">Repeat</keyword>
<keyword evidence="9 12" id="KW-0863">Zinc-finger</keyword>
<dbReference type="GO" id="GO:0008270">
    <property type="term" value="F:zinc ion binding"/>
    <property type="evidence" value="ECO:0007669"/>
    <property type="project" value="UniProtKB-KW"/>
</dbReference>
<dbReference type="Pfam" id="PF01485">
    <property type="entry name" value="IBR"/>
    <property type="match status" value="1"/>
</dbReference>
<keyword evidence="6" id="KW-0808">Transferase</keyword>
<organism evidence="16 17">
    <name type="scientific">Spinacia oleracea</name>
    <name type="common">Spinach</name>
    <dbReference type="NCBI Taxonomy" id="3562"/>
    <lineage>
        <taxon>Eukaryota</taxon>
        <taxon>Viridiplantae</taxon>
        <taxon>Streptophyta</taxon>
        <taxon>Embryophyta</taxon>
        <taxon>Tracheophyta</taxon>
        <taxon>Spermatophyta</taxon>
        <taxon>Magnoliopsida</taxon>
        <taxon>eudicotyledons</taxon>
        <taxon>Gunneridae</taxon>
        <taxon>Pentapetalae</taxon>
        <taxon>Caryophyllales</taxon>
        <taxon>Chenopodiaceae</taxon>
        <taxon>Chenopodioideae</taxon>
        <taxon>Anserineae</taxon>
        <taxon>Spinacia</taxon>
    </lineage>
</organism>
<feature type="region of interest" description="Disordered" evidence="13">
    <location>
        <begin position="600"/>
        <end position="619"/>
    </location>
</feature>
<evidence type="ECO:0000256" key="4">
    <source>
        <dbReference type="ARBA" id="ARBA00005884"/>
    </source>
</evidence>
<comment type="catalytic activity">
    <reaction evidence="1">
        <text>[E2 ubiquitin-conjugating enzyme]-S-ubiquitinyl-L-cysteine + [acceptor protein]-L-lysine = [E2 ubiquitin-conjugating enzyme]-L-cysteine + [acceptor protein]-N(6)-ubiquitinyl-L-lysine.</text>
        <dbReference type="EC" id="2.3.2.31"/>
    </reaction>
</comment>
<dbReference type="InterPro" id="IPR031127">
    <property type="entry name" value="E3_UB_ligase_RBR"/>
</dbReference>
<proteinExistence type="inferred from homology"/>
<feature type="compositionally biased region" description="Basic and acidic residues" evidence="13">
    <location>
        <begin position="725"/>
        <end position="734"/>
    </location>
</feature>
<evidence type="ECO:0000256" key="10">
    <source>
        <dbReference type="ARBA" id="ARBA00022786"/>
    </source>
</evidence>
<keyword evidence="10" id="KW-0833">Ubl conjugation pathway</keyword>
<dbReference type="CDD" id="cd20346">
    <property type="entry name" value="BRcat_RBR_ANKIB1"/>
    <property type="match status" value="1"/>
</dbReference>
<dbReference type="SMART" id="SM00647">
    <property type="entry name" value="IBR"/>
    <property type="match status" value="2"/>
</dbReference>
<comment type="similarity">
    <text evidence="4">Belongs to the RBR family. Ariadne subfamily.</text>
</comment>
<evidence type="ECO:0000256" key="9">
    <source>
        <dbReference type="ARBA" id="ARBA00022771"/>
    </source>
</evidence>
<dbReference type="InterPro" id="IPR013083">
    <property type="entry name" value="Znf_RING/FYVE/PHD"/>
</dbReference>
<evidence type="ECO:0000256" key="8">
    <source>
        <dbReference type="ARBA" id="ARBA00022737"/>
    </source>
</evidence>
<comment type="cofactor">
    <cofactor evidence="2">
        <name>Zn(2+)</name>
        <dbReference type="ChEBI" id="CHEBI:29105"/>
    </cofactor>
</comment>
<dbReference type="Pfam" id="PF22191">
    <property type="entry name" value="IBR_1"/>
    <property type="match status" value="1"/>
</dbReference>
<feature type="compositionally biased region" description="Polar residues" evidence="13">
    <location>
        <begin position="550"/>
        <end position="568"/>
    </location>
</feature>
<dbReference type="KEGG" id="soe:110782471"/>
<keyword evidence="11" id="KW-0862">Zinc</keyword>
<evidence type="ECO:0000256" key="7">
    <source>
        <dbReference type="ARBA" id="ARBA00022723"/>
    </source>
</evidence>
<feature type="domain" description="RING-type" evidence="14">
    <location>
        <begin position="151"/>
        <end position="195"/>
    </location>
</feature>
<dbReference type="InterPro" id="IPR002867">
    <property type="entry name" value="IBR_dom"/>
</dbReference>
<dbReference type="Gene3D" id="3.30.40.10">
    <property type="entry name" value="Zinc/RING finger domain, C3HC4 (zinc finger)"/>
    <property type="match status" value="1"/>
</dbReference>